<dbReference type="PANTHER" id="PTHR13408">
    <property type="entry name" value="DNA-DIRECTED RNA POLYMERASE III"/>
    <property type="match status" value="1"/>
</dbReference>
<evidence type="ECO:0000256" key="1">
    <source>
        <dbReference type="ARBA" id="ARBA00004123"/>
    </source>
</evidence>
<dbReference type="STRING" id="37001.A0A1A9X101"/>
<dbReference type="Pfam" id="PF05132">
    <property type="entry name" value="RNA_pol_Rpc4"/>
    <property type="match status" value="1"/>
</dbReference>
<feature type="region of interest" description="Disordered" evidence="5">
    <location>
        <begin position="155"/>
        <end position="178"/>
    </location>
</feature>
<dbReference type="GO" id="GO:0042797">
    <property type="term" value="P:tRNA transcription by RNA polymerase III"/>
    <property type="evidence" value="ECO:0007669"/>
    <property type="project" value="TreeGrafter"/>
</dbReference>
<dbReference type="EnsemblMetazoa" id="GBRI040182-RA">
    <property type="protein sequence ID" value="GBRI040182-PA"/>
    <property type="gene ID" value="GBRI040182"/>
</dbReference>
<evidence type="ECO:0000256" key="5">
    <source>
        <dbReference type="SAM" id="MobiDB-lite"/>
    </source>
</evidence>
<evidence type="ECO:0000256" key="3">
    <source>
        <dbReference type="ARBA" id="ARBA00023163"/>
    </source>
</evidence>
<name>A0A1A9X101_9MUSC</name>
<evidence type="ECO:0008006" key="8">
    <source>
        <dbReference type="Google" id="ProtNLM"/>
    </source>
</evidence>
<sequence>MASDKIKVNTVASKNSGTKLIKSSNDVVISGGSTTNATNTVQVKRELSAKPRSLLNGTTTGTTSIATKLSSLTPARDLTLGGRGSAATAKKVFLPNLNVVRNKNANVKTSKDTTARGRGRGRGSDRGIAGHRGAGGSFIQTTGVFSEGAGAAFVRKPSNSTGYARDNQESPSALRKPAFIKHESKLDLKATMAKDHDILKTLDEDNNDGSSEEDDKTDLDKFPIKLNESKSKCVKTEIKQEKDENINFDNKRKEDSLNAASRLQASHMAQPAHNTQIPLSKYPQTLEELLATSENQMFLMQLPDTLPCVDEDNDVPESGTESGLSSTDINSKTFHKSHMLKKLEEGQVGRLLRYKSGKIKLVLGETYFDLNMGMEAGFLQDLMSINTNREERSGDMINLGPIQTKLTVIPDWEYLLKPSQTANKL</sequence>
<dbReference type="GO" id="GO:0005666">
    <property type="term" value="C:RNA polymerase III complex"/>
    <property type="evidence" value="ECO:0007669"/>
    <property type="project" value="InterPro"/>
</dbReference>
<proteinExistence type="predicted"/>
<feature type="region of interest" description="Disordered" evidence="5">
    <location>
        <begin position="110"/>
        <end position="133"/>
    </location>
</feature>
<feature type="compositionally biased region" description="Acidic residues" evidence="5">
    <location>
        <begin position="204"/>
        <end position="217"/>
    </location>
</feature>
<keyword evidence="2" id="KW-0240">DNA-directed RNA polymerase</keyword>
<protein>
    <recommendedName>
        <fullName evidence="8">DNA-directed RNA polymerase III subunit RPC4</fullName>
    </recommendedName>
</protein>
<reference evidence="7" key="1">
    <citation type="submission" date="2014-03" db="EMBL/GenBank/DDBJ databases">
        <authorList>
            <person name="Aksoy S."/>
            <person name="Warren W."/>
            <person name="Wilson R.K."/>
        </authorList>
    </citation>
    <scope>NUCLEOTIDE SEQUENCE [LARGE SCALE GENOMIC DNA]</scope>
    <source>
        <strain evidence="7">IAEA</strain>
    </source>
</reference>
<evidence type="ECO:0000256" key="4">
    <source>
        <dbReference type="ARBA" id="ARBA00023242"/>
    </source>
</evidence>
<dbReference type="VEuPathDB" id="VectorBase:GBRI040182"/>
<reference evidence="6" key="2">
    <citation type="submission" date="2020-05" db="UniProtKB">
        <authorList>
            <consortium name="EnsemblMetazoa"/>
        </authorList>
    </citation>
    <scope>IDENTIFICATION</scope>
    <source>
        <strain evidence="6">IAEA</strain>
    </source>
</reference>
<dbReference type="PANTHER" id="PTHR13408:SF0">
    <property type="entry name" value="DNA-DIRECTED RNA POLYMERASE III SUBUNIT RPC4"/>
    <property type="match status" value="1"/>
</dbReference>
<comment type="subcellular location">
    <subcellularLocation>
        <location evidence="1">Nucleus</location>
    </subcellularLocation>
</comment>
<dbReference type="InterPro" id="IPR007811">
    <property type="entry name" value="RPC4"/>
</dbReference>
<feature type="region of interest" description="Disordered" evidence="5">
    <location>
        <begin position="201"/>
        <end position="222"/>
    </location>
</feature>
<organism evidence="6 7">
    <name type="scientific">Glossina brevipalpis</name>
    <dbReference type="NCBI Taxonomy" id="37001"/>
    <lineage>
        <taxon>Eukaryota</taxon>
        <taxon>Metazoa</taxon>
        <taxon>Ecdysozoa</taxon>
        <taxon>Arthropoda</taxon>
        <taxon>Hexapoda</taxon>
        <taxon>Insecta</taxon>
        <taxon>Pterygota</taxon>
        <taxon>Neoptera</taxon>
        <taxon>Endopterygota</taxon>
        <taxon>Diptera</taxon>
        <taxon>Brachycera</taxon>
        <taxon>Muscomorpha</taxon>
        <taxon>Hippoboscoidea</taxon>
        <taxon>Glossinidae</taxon>
        <taxon>Glossina</taxon>
    </lineage>
</organism>
<evidence type="ECO:0000256" key="2">
    <source>
        <dbReference type="ARBA" id="ARBA00022478"/>
    </source>
</evidence>
<dbReference type="Proteomes" id="UP000091820">
    <property type="component" value="Unassembled WGS sequence"/>
</dbReference>
<keyword evidence="7" id="KW-1185">Reference proteome</keyword>
<evidence type="ECO:0000313" key="7">
    <source>
        <dbReference type="Proteomes" id="UP000091820"/>
    </source>
</evidence>
<evidence type="ECO:0000313" key="6">
    <source>
        <dbReference type="EnsemblMetazoa" id="GBRI040182-PA"/>
    </source>
</evidence>
<accession>A0A1A9X101</accession>
<keyword evidence="3" id="KW-0804">Transcription</keyword>
<dbReference type="AlphaFoldDB" id="A0A1A9X101"/>
<dbReference type="GO" id="GO:0003677">
    <property type="term" value="F:DNA binding"/>
    <property type="evidence" value="ECO:0007669"/>
    <property type="project" value="InterPro"/>
</dbReference>
<keyword evidence="4" id="KW-0539">Nucleus</keyword>